<feature type="transmembrane region" description="Helical" evidence="1">
    <location>
        <begin position="183"/>
        <end position="202"/>
    </location>
</feature>
<dbReference type="RefSeq" id="WP_146853815.1">
    <property type="nucleotide sequence ID" value="NZ_BKAG01000043.1"/>
</dbReference>
<keyword evidence="3" id="KW-1185">Reference proteome</keyword>
<protein>
    <submittedName>
        <fullName evidence="2">Uncharacterized protein</fullName>
    </submittedName>
</protein>
<gene>
    <name evidence="2" type="ORF">BGE01nite_44630</name>
</gene>
<evidence type="ECO:0000313" key="3">
    <source>
        <dbReference type="Proteomes" id="UP000321577"/>
    </source>
</evidence>
<keyword evidence="1" id="KW-0472">Membrane</keyword>
<organism evidence="2 3">
    <name type="scientific">Brevifollis gellanilyticus</name>
    <dbReference type="NCBI Taxonomy" id="748831"/>
    <lineage>
        <taxon>Bacteria</taxon>
        <taxon>Pseudomonadati</taxon>
        <taxon>Verrucomicrobiota</taxon>
        <taxon>Verrucomicrobiia</taxon>
        <taxon>Verrucomicrobiales</taxon>
        <taxon>Verrucomicrobiaceae</taxon>
    </lineage>
</organism>
<feature type="transmembrane region" description="Helical" evidence="1">
    <location>
        <begin position="47"/>
        <end position="67"/>
    </location>
</feature>
<proteinExistence type="predicted"/>
<feature type="transmembrane region" description="Helical" evidence="1">
    <location>
        <begin position="157"/>
        <end position="177"/>
    </location>
</feature>
<evidence type="ECO:0000256" key="1">
    <source>
        <dbReference type="SAM" id="Phobius"/>
    </source>
</evidence>
<feature type="transmembrane region" description="Helical" evidence="1">
    <location>
        <begin position="12"/>
        <end position="35"/>
    </location>
</feature>
<reference evidence="2 3" key="1">
    <citation type="submission" date="2019-07" db="EMBL/GenBank/DDBJ databases">
        <title>Whole genome shotgun sequence of Brevifollis gellanilyticus NBRC 108608.</title>
        <authorList>
            <person name="Hosoyama A."/>
            <person name="Uohara A."/>
            <person name="Ohji S."/>
            <person name="Ichikawa N."/>
        </authorList>
    </citation>
    <scope>NUCLEOTIDE SEQUENCE [LARGE SCALE GENOMIC DNA]</scope>
    <source>
        <strain evidence="2 3">NBRC 108608</strain>
    </source>
</reference>
<feature type="transmembrane region" description="Helical" evidence="1">
    <location>
        <begin position="87"/>
        <end position="114"/>
    </location>
</feature>
<dbReference type="Proteomes" id="UP000321577">
    <property type="component" value="Unassembled WGS sequence"/>
</dbReference>
<name>A0A512MEP0_9BACT</name>
<evidence type="ECO:0000313" key="2">
    <source>
        <dbReference type="EMBL" id="GEP45172.1"/>
    </source>
</evidence>
<feature type="transmembrane region" description="Helical" evidence="1">
    <location>
        <begin position="126"/>
        <end position="145"/>
    </location>
</feature>
<comment type="caution">
    <text evidence="2">The sequence shown here is derived from an EMBL/GenBank/DDBJ whole genome shotgun (WGS) entry which is preliminary data.</text>
</comment>
<keyword evidence="1" id="KW-0812">Transmembrane</keyword>
<dbReference type="AlphaFoldDB" id="A0A512MEP0"/>
<accession>A0A512MEP0</accession>
<dbReference type="EMBL" id="BKAG01000043">
    <property type="protein sequence ID" value="GEP45172.1"/>
    <property type="molecule type" value="Genomic_DNA"/>
</dbReference>
<keyword evidence="1" id="KW-1133">Transmembrane helix</keyword>
<sequence>MKMTLHFLLKDLRATCPWWVVTLVLAAGLVVIPVRGNVTADWSWNNLSFWLGWLLCLAVLLLQGRLLSLDPPVGAERFIGTRPVSGWCVVAGKAGVLVLLGLLPLILAFGIRIFRLGMDAGALQTSGILAQDICLLTLVVGMLCLPHTALSRNTWTGLAALLLALVTFMFGNGLMFMSFARDALPAIVAFGAFAMGAMGGMLGRYGRLSAWPRVGCILLGAMLGGGMSYGSFGPLICPADPVVTPGGDLTLTVDRPRQFLEKASEAVSELALSLNADQRIVSTLGRSGGEMEFRQHLQLQGLPAGVYADFESAGGSFHVAGQGEWHELRRSAAAPDWGVHPDAAFHAIPGNPPPSKDALLKGMTFYLPLGQGTLPERRRGEVMQVSFKGDAVFSLYRARLEKVLPVENGMTWSADGVRIELSKVDRPAGQVQFMAEVDVFDANLHDFRDSLHMGISGHGFFGLQRGAGKPARLNAIRGWTENHPLLRHRRFTEQISISTHDRWWGFPELGPAPSASSQETELAIFGREVIGTVRVPFEFLDAQITVK</sequence>